<organism evidence="1 2">
    <name type="scientific">Clostridium tertium</name>
    <dbReference type="NCBI Taxonomy" id="1559"/>
    <lineage>
        <taxon>Bacteria</taxon>
        <taxon>Bacillati</taxon>
        <taxon>Bacillota</taxon>
        <taxon>Clostridia</taxon>
        <taxon>Eubacteriales</taxon>
        <taxon>Clostridiaceae</taxon>
        <taxon>Clostridium</taxon>
    </lineage>
</organism>
<evidence type="ECO:0000313" key="1">
    <source>
        <dbReference type="EMBL" id="MDC4239909.1"/>
    </source>
</evidence>
<name>A0A9X3XKV4_9CLOT</name>
<dbReference type="EMBL" id="JAMRYU010000006">
    <property type="protein sequence ID" value="MDC4239909.1"/>
    <property type="molecule type" value="Genomic_DNA"/>
</dbReference>
<comment type="caution">
    <text evidence="1">The sequence shown here is derived from an EMBL/GenBank/DDBJ whole genome shotgun (WGS) entry which is preliminary data.</text>
</comment>
<proteinExistence type="predicted"/>
<reference evidence="1" key="1">
    <citation type="submission" date="2022-05" db="EMBL/GenBank/DDBJ databases">
        <title>Draft genome sequence of Clostridium tertium strain CP3 isolated from Peru.</title>
        <authorList>
            <person name="Hurtado R."/>
            <person name="Lima L."/>
            <person name="Sousa T."/>
            <person name="Jaiswal A.K."/>
            <person name="Tiwari S."/>
            <person name="Maturrano L."/>
            <person name="Brenig B."/>
            <person name="Azevedo V."/>
        </authorList>
    </citation>
    <scope>NUCLEOTIDE SEQUENCE</scope>
    <source>
        <strain evidence="1">CP3</strain>
    </source>
</reference>
<gene>
    <name evidence="1" type="ORF">NE398_06990</name>
</gene>
<protein>
    <submittedName>
        <fullName evidence="1">Uncharacterized protein</fullName>
    </submittedName>
</protein>
<sequence>MIISEITINEAREIDSIKLKINDSLVDYIRKEEGVSIEGTPSSFMLRNIGINILNLDIAI</sequence>
<evidence type="ECO:0000313" key="2">
    <source>
        <dbReference type="Proteomes" id="UP001141183"/>
    </source>
</evidence>
<accession>A0A9X3XKV4</accession>
<keyword evidence="2" id="KW-1185">Reference proteome</keyword>
<dbReference type="AlphaFoldDB" id="A0A9X3XKV4"/>
<dbReference type="RefSeq" id="WP_008678892.1">
    <property type="nucleotide sequence ID" value="NZ_CABKOG010000003.1"/>
</dbReference>
<dbReference type="Proteomes" id="UP001141183">
    <property type="component" value="Unassembled WGS sequence"/>
</dbReference>